<organism evidence="1">
    <name type="scientific">bioreactor metagenome</name>
    <dbReference type="NCBI Taxonomy" id="1076179"/>
    <lineage>
        <taxon>unclassified sequences</taxon>
        <taxon>metagenomes</taxon>
        <taxon>ecological metagenomes</taxon>
    </lineage>
</organism>
<name>A0A644XQQ6_9ZZZZ</name>
<gene>
    <name evidence="1" type="ORF">SDC9_64514</name>
</gene>
<evidence type="ECO:0000313" key="1">
    <source>
        <dbReference type="EMBL" id="MPM18108.1"/>
    </source>
</evidence>
<protein>
    <recommendedName>
        <fullName evidence="2">CBM-cenC domain-containing protein</fullName>
    </recommendedName>
</protein>
<dbReference type="Gene3D" id="2.60.120.260">
    <property type="entry name" value="Galactose-binding domain-like"/>
    <property type="match status" value="1"/>
</dbReference>
<dbReference type="InterPro" id="IPR008979">
    <property type="entry name" value="Galactose-bd-like_sf"/>
</dbReference>
<accession>A0A644XQQ6</accession>
<comment type="caution">
    <text evidence="1">The sequence shown here is derived from an EMBL/GenBank/DDBJ whole genome shotgun (WGS) entry which is preliminary data.</text>
</comment>
<dbReference type="SUPFAM" id="SSF49785">
    <property type="entry name" value="Galactose-binding domain-like"/>
    <property type="match status" value="1"/>
</dbReference>
<evidence type="ECO:0008006" key="2">
    <source>
        <dbReference type="Google" id="ProtNLM"/>
    </source>
</evidence>
<dbReference type="EMBL" id="VSSQ01002920">
    <property type="protein sequence ID" value="MPM18108.1"/>
    <property type="molecule type" value="Genomic_DNA"/>
</dbReference>
<proteinExistence type="predicted"/>
<sequence>MISDKRYDPAYCGTINAARVALEALQTEYAGKLAVLESTGIPIHASTHATGGDDPVTPASIGAADTSHADTHVIGGTDALNAMPYDAVPTNLLINENFDFWQYGTRFSATGYTADRWKLTLGTSMAITATQQAFTVGQTDVPDEPTYFMQLAISNAGSADGFFEQRIESVRTRAGATIAYSFYAKCTATTYGAKVRMVQNFGTGGSVDVATADQDITLTTSWQKFTGTFTLDSISGKTIGADNYLALRIVLPTASGTKTIQIAKGQANRGTVALPSVSRNQTDGLRLCQRYCQLVSFNTLAAIYSTGFARTTSIGFPSMRVAPTCTVTSISFIGKDGTPSTLYLAQSDFNSISLIYNWTGGTVGKAFTATGALALKSEL</sequence>
<dbReference type="AlphaFoldDB" id="A0A644XQQ6"/>
<reference evidence="1" key="1">
    <citation type="submission" date="2019-08" db="EMBL/GenBank/DDBJ databases">
        <authorList>
            <person name="Kucharzyk K."/>
            <person name="Murdoch R.W."/>
            <person name="Higgins S."/>
            <person name="Loffler F."/>
        </authorList>
    </citation>
    <scope>NUCLEOTIDE SEQUENCE</scope>
</reference>